<dbReference type="EMBL" id="CP026309">
    <property type="protein sequence ID" value="AUV80785.1"/>
    <property type="molecule type" value="Genomic_DNA"/>
</dbReference>
<reference evidence="6 7" key="1">
    <citation type="submission" date="2018-01" db="EMBL/GenBank/DDBJ databases">
        <title>Complete genome sequence of Salinigranum rubrum GX10T, an extremely halophilic archaeon isolated from a marine solar saltern.</title>
        <authorList>
            <person name="Han S."/>
        </authorList>
    </citation>
    <scope>NUCLEOTIDE SEQUENCE [LARGE SCALE GENOMIC DNA]</scope>
    <source>
        <strain evidence="6 7">GX10</strain>
    </source>
</reference>
<keyword evidence="3" id="KW-0804">Transcription</keyword>
<dbReference type="InterPro" id="IPR029016">
    <property type="entry name" value="GAF-like_dom_sf"/>
</dbReference>
<evidence type="ECO:0000256" key="3">
    <source>
        <dbReference type="ARBA" id="ARBA00023163"/>
    </source>
</evidence>
<dbReference type="KEGG" id="srub:C2R22_03215"/>
<proteinExistence type="predicted"/>
<protein>
    <submittedName>
        <fullName evidence="6">IclR family transcriptional regulator</fullName>
    </submittedName>
</protein>
<organism evidence="6 7">
    <name type="scientific">Salinigranum rubrum</name>
    <dbReference type="NCBI Taxonomy" id="755307"/>
    <lineage>
        <taxon>Archaea</taxon>
        <taxon>Methanobacteriati</taxon>
        <taxon>Methanobacteriota</taxon>
        <taxon>Stenosarchaea group</taxon>
        <taxon>Halobacteria</taxon>
        <taxon>Halobacteriales</taxon>
        <taxon>Haloferacaceae</taxon>
        <taxon>Salinigranum</taxon>
    </lineage>
</organism>
<dbReference type="GeneID" id="35591066"/>
<evidence type="ECO:0000259" key="5">
    <source>
        <dbReference type="PROSITE" id="PS51078"/>
    </source>
</evidence>
<dbReference type="InterPro" id="IPR036388">
    <property type="entry name" value="WH-like_DNA-bd_sf"/>
</dbReference>
<dbReference type="PROSITE" id="PS51077">
    <property type="entry name" value="HTH_ICLR"/>
    <property type="match status" value="1"/>
</dbReference>
<dbReference type="Pfam" id="PF01614">
    <property type="entry name" value="IclR_C"/>
    <property type="match status" value="1"/>
</dbReference>
<evidence type="ECO:0000313" key="6">
    <source>
        <dbReference type="EMBL" id="AUV80785.1"/>
    </source>
</evidence>
<feature type="domain" description="HTH iclR-type" evidence="4">
    <location>
        <begin position="10"/>
        <end position="69"/>
    </location>
</feature>
<dbReference type="InterPro" id="IPR005471">
    <property type="entry name" value="Tscrpt_reg_IclR_N"/>
</dbReference>
<dbReference type="Gene3D" id="1.10.10.10">
    <property type="entry name" value="Winged helix-like DNA-binding domain superfamily/Winged helix DNA-binding domain"/>
    <property type="match status" value="1"/>
</dbReference>
<dbReference type="PANTHER" id="PTHR30136">
    <property type="entry name" value="HELIX-TURN-HELIX TRANSCRIPTIONAL REGULATOR, ICLR FAMILY"/>
    <property type="match status" value="1"/>
</dbReference>
<keyword evidence="7" id="KW-1185">Reference proteome</keyword>
<evidence type="ECO:0000259" key="4">
    <source>
        <dbReference type="PROSITE" id="PS51077"/>
    </source>
</evidence>
<keyword evidence="1" id="KW-0805">Transcription regulation</keyword>
<dbReference type="OrthoDB" id="14763at2157"/>
<dbReference type="SUPFAM" id="SSF46785">
    <property type="entry name" value="Winged helix' DNA-binding domain"/>
    <property type="match status" value="1"/>
</dbReference>
<dbReference type="GO" id="GO:0045892">
    <property type="term" value="P:negative regulation of DNA-templated transcription"/>
    <property type="evidence" value="ECO:0007669"/>
    <property type="project" value="TreeGrafter"/>
</dbReference>
<sequence length="256" mass="28623">MNRKRPSETLSTIERGFEVARALRELGGARVTELAEELDMAPSTAHKYLATLAKERFVVKEGDVYHVGLEFLDLGTYAKNRKKGYRLSIPKVREISEETGERAQFVVEEYGRGIYLHTEASEARAVLTDRHAGIRRYLHSSAAGKAILANLPDHRIDEIIDEHGLPAETEHTITDREHLLDELDQIRESNVAYNNEESVEGLRAVGVPVRGADGFVLGSLSVSGPSNRLKGPLYREEIPDLLLGHANEIELNIRYS</sequence>
<dbReference type="InterPro" id="IPR036390">
    <property type="entry name" value="WH_DNA-bd_sf"/>
</dbReference>
<accession>A0A2I8VFU1</accession>
<dbReference type="Pfam" id="PF09339">
    <property type="entry name" value="HTH_IclR"/>
    <property type="match status" value="1"/>
</dbReference>
<dbReference type="SMART" id="SM00346">
    <property type="entry name" value="HTH_ICLR"/>
    <property type="match status" value="1"/>
</dbReference>
<gene>
    <name evidence="6" type="ORF">C2R22_03215</name>
</gene>
<dbReference type="AlphaFoldDB" id="A0A2I8VFU1"/>
<evidence type="ECO:0000256" key="1">
    <source>
        <dbReference type="ARBA" id="ARBA00023015"/>
    </source>
</evidence>
<dbReference type="RefSeq" id="WP_103424472.1">
    <property type="nucleotide sequence ID" value="NZ_CP026309.1"/>
</dbReference>
<dbReference type="SUPFAM" id="SSF55781">
    <property type="entry name" value="GAF domain-like"/>
    <property type="match status" value="1"/>
</dbReference>
<keyword evidence="2" id="KW-0238">DNA-binding</keyword>
<evidence type="ECO:0000313" key="7">
    <source>
        <dbReference type="Proteomes" id="UP000236584"/>
    </source>
</evidence>
<dbReference type="Gene3D" id="3.30.450.40">
    <property type="match status" value="1"/>
</dbReference>
<dbReference type="InterPro" id="IPR050707">
    <property type="entry name" value="HTH_MetabolicPath_Reg"/>
</dbReference>
<feature type="domain" description="IclR-ED" evidence="5">
    <location>
        <begin position="70"/>
        <end position="255"/>
    </location>
</feature>
<dbReference type="GO" id="GO:0003700">
    <property type="term" value="F:DNA-binding transcription factor activity"/>
    <property type="evidence" value="ECO:0007669"/>
    <property type="project" value="TreeGrafter"/>
</dbReference>
<evidence type="ECO:0000256" key="2">
    <source>
        <dbReference type="ARBA" id="ARBA00023125"/>
    </source>
</evidence>
<dbReference type="InterPro" id="IPR014757">
    <property type="entry name" value="Tscrpt_reg_IclR_C"/>
</dbReference>
<dbReference type="PROSITE" id="PS51078">
    <property type="entry name" value="ICLR_ED"/>
    <property type="match status" value="1"/>
</dbReference>
<dbReference type="Proteomes" id="UP000236584">
    <property type="component" value="Chromosome"/>
</dbReference>
<name>A0A2I8VFU1_9EURY</name>
<dbReference type="GO" id="GO:0003677">
    <property type="term" value="F:DNA binding"/>
    <property type="evidence" value="ECO:0007669"/>
    <property type="project" value="UniProtKB-KW"/>
</dbReference>
<dbReference type="PANTHER" id="PTHR30136:SF35">
    <property type="entry name" value="HTH-TYPE TRANSCRIPTIONAL REGULATOR RV1719"/>
    <property type="match status" value="1"/>
</dbReference>